<gene>
    <name evidence="2" type="ORF">AGOR_G00139910</name>
</gene>
<evidence type="ECO:0000313" key="2">
    <source>
        <dbReference type="EMBL" id="KAI1893052.1"/>
    </source>
</evidence>
<dbReference type="Proteomes" id="UP000829720">
    <property type="component" value="Unassembled WGS sequence"/>
</dbReference>
<name>A0A8T3DAE9_9TELE</name>
<feature type="chain" id="PRO_5035749929" evidence="1">
    <location>
        <begin position="21"/>
        <end position="90"/>
    </location>
</feature>
<feature type="signal peptide" evidence="1">
    <location>
        <begin position="1"/>
        <end position="20"/>
    </location>
</feature>
<protein>
    <submittedName>
        <fullName evidence="2">Uncharacterized protein</fullName>
    </submittedName>
</protein>
<evidence type="ECO:0000256" key="1">
    <source>
        <dbReference type="SAM" id="SignalP"/>
    </source>
</evidence>
<proteinExistence type="predicted"/>
<organism evidence="2 3">
    <name type="scientific">Albula goreensis</name>
    <dbReference type="NCBI Taxonomy" id="1534307"/>
    <lineage>
        <taxon>Eukaryota</taxon>
        <taxon>Metazoa</taxon>
        <taxon>Chordata</taxon>
        <taxon>Craniata</taxon>
        <taxon>Vertebrata</taxon>
        <taxon>Euteleostomi</taxon>
        <taxon>Actinopterygii</taxon>
        <taxon>Neopterygii</taxon>
        <taxon>Teleostei</taxon>
        <taxon>Albuliformes</taxon>
        <taxon>Albulidae</taxon>
        <taxon>Albula</taxon>
    </lineage>
</organism>
<keyword evidence="1" id="KW-0732">Signal</keyword>
<sequence length="90" mass="10120">MAHLLLAGGVLLSLTLCTYATELQRIEFDHNHQLTCSQSLTDCRLEDEDLFRSGSEVDVSRLELKALLCCRGGVDCRPCIQIHTQPHSHR</sequence>
<dbReference type="AlphaFoldDB" id="A0A8T3DAE9"/>
<accession>A0A8T3DAE9</accession>
<reference evidence="2" key="1">
    <citation type="submission" date="2021-01" db="EMBL/GenBank/DDBJ databases">
        <authorList>
            <person name="Zahm M."/>
            <person name="Roques C."/>
            <person name="Cabau C."/>
            <person name="Klopp C."/>
            <person name="Donnadieu C."/>
            <person name="Jouanno E."/>
            <person name="Lampietro C."/>
            <person name="Louis A."/>
            <person name="Herpin A."/>
            <person name="Echchiki A."/>
            <person name="Berthelot C."/>
            <person name="Parey E."/>
            <person name="Roest-Crollius H."/>
            <person name="Braasch I."/>
            <person name="Postlethwait J."/>
            <person name="Bobe J."/>
            <person name="Montfort J."/>
            <person name="Bouchez O."/>
            <person name="Begum T."/>
            <person name="Mejri S."/>
            <person name="Adams A."/>
            <person name="Chen W.-J."/>
            <person name="Guiguen Y."/>
        </authorList>
    </citation>
    <scope>NUCLEOTIDE SEQUENCE</scope>
    <source>
        <tissue evidence="2">Blood</tissue>
    </source>
</reference>
<keyword evidence="3" id="KW-1185">Reference proteome</keyword>
<evidence type="ECO:0000313" key="3">
    <source>
        <dbReference type="Proteomes" id="UP000829720"/>
    </source>
</evidence>
<dbReference type="EMBL" id="JAERUA010000012">
    <property type="protein sequence ID" value="KAI1893052.1"/>
    <property type="molecule type" value="Genomic_DNA"/>
</dbReference>
<comment type="caution">
    <text evidence="2">The sequence shown here is derived from an EMBL/GenBank/DDBJ whole genome shotgun (WGS) entry which is preliminary data.</text>
</comment>